<dbReference type="Proteomes" id="UP000186997">
    <property type="component" value="Unassembled WGS sequence"/>
</dbReference>
<keyword evidence="5" id="KW-0732">Signal</keyword>
<dbReference type="InterPro" id="IPR006665">
    <property type="entry name" value="OmpA-like"/>
</dbReference>
<feature type="signal peptide" evidence="5">
    <location>
        <begin position="1"/>
        <end position="19"/>
    </location>
</feature>
<dbReference type="PANTHER" id="PTHR30329">
    <property type="entry name" value="STATOR ELEMENT OF FLAGELLAR MOTOR COMPLEX"/>
    <property type="match status" value="1"/>
</dbReference>
<keyword evidence="3" id="KW-0998">Cell outer membrane</keyword>
<evidence type="ECO:0000256" key="1">
    <source>
        <dbReference type="ARBA" id="ARBA00004442"/>
    </source>
</evidence>
<feature type="chain" id="PRO_5012593798" evidence="5">
    <location>
        <begin position="20"/>
        <end position="218"/>
    </location>
</feature>
<dbReference type="Gene3D" id="3.30.1330.60">
    <property type="entry name" value="OmpA-like domain"/>
    <property type="match status" value="1"/>
</dbReference>
<keyword evidence="8" id="KW-1185">Reference proteome</keyword>
<organism evidence="7 8">
    <name type="scientific">Yoonia rosea</name>
    <dbReference type="NCBI Taxonomy" id="287098"/>
    <lineage>
        <taxon>Bacteria</taxon>
        <taxon>Pseudomonadati</taxon>
        <taxon>Pseudomonadota</taxon>
        <taxon>Alphaproteobacteria</taxon>
        <taxon>Rhodobacterales</taxon>
        <taxon>Paracoccaceae</taxon>
        <taxon>Yoonia</taxon>
    </lineage>
</organism>
<evidence type="ECO:0000256" key="2">
    <source>
        <dbReference type="ARBA" id="ARBA00023136"/>
    </source>
</evidence>
<dbReference type="EMBL" id="FTPR01000001">
    <property type="protein sequence ID" value="SIT84881.1"/>
    <property type="molecule type" value="Genomic_DNA"/>
</dbReference>
<dbReference type="PROSITE" id="PS51257">
    <property type="entry name" value="PROKAR_LIPOPROTEIN"/>
    <property type="match status" value="1"/>
</dbReference>
<comment type="subcellular location">
    <subcellularLocation>
        <location evidence="1">Cell outer membrane</location>
    </subcellularLocation>
</comment>
<dbReference type="PANTHER" id="PTHR30329:SF21">
    <property type="entry name" value="LIPOPROTEIN YIAD-RELATED"/>
    <property type="match status" value="1"/>
</dbReference>
<dbReference type="SUPFAM" id="SSF103088">
    <property type="entry name" value="OmpA-like"/>
    <property type="match status" value="1"/>
</dbReference>
<evidence type="ECO:0000256" key="5">
    <source>
        <dbReference type="SAM" id="SignalP"/>
    </source>
</evidence>
<evidence type="ECO:0000256" key="3">
    <source>
        <dbReference type="ARBA" id="ARBA00023237"/>
    </source>
</evidence>
<sequence length="218" mass="22257">MKLSKFPLVVAAASLTLIAACDETGPNQMQNTQQGAAIGAGAGALLGVIANSGGSVEDRQRGALIGAALGGGIGAGVGNSLDRQAEDLRRSLRSDVGVSNNGRNLVVVLSQDLLFATNSTQVSGTSQNELRIVANSLNQYPDTTVNVIGHTDNVGDASFNQGLSERRAQAVAAILMGGGVSPARIRSIGAGENNPIASNLNASGRQMNRRVEIVITPN</sequence>
<dbReference type="CDD" id="cd07185">
    <property type="entry name" value="OmpA_C-like"/>
    <property type="match status" value="1"/>
</dbReference>
<dbReference type="InterPro" id="IPR036737">
    <property type="entry name" value="OmpA-like_sf"/>
</dbReference>
<protein>
    <submittedName>
        <fullName evidence="7">Outer membrane protein OmpA</fullName>
    </submittedName>
</protein>
<evidence type="ECO:0000259" key="6">
    <source>
        <dbReference type="PROSITE" id="PS51123"/>
    </source>
</evidence>
<dbReference type="GO" id="GO:0009279">
    <property type="term" value="C:cell outer membrane"/>
    <property type="evidence" value="ECO:0007669"/>
    <property type="project" value="UniProtKB-SubCell"/>
</dbReference>
<dbReference type="Pfam" id="PF00691">
    <property type="entry name" value="OmpA"/>
    <property type="match status" value="1"/>
</dbReference>
<dbReference type="InterPro" id="IPR050330">
    <property type="entry name" value="Bact_OuterMem_StrucFunc"/>
</dbReference>
<dbReference type="InterPro" id="IPR027367">
    <property type="entry name" value="Gly-zipper_YMGG"/>
</dbReference>
<accession>A0A1R3X4E6</accession>
<keyword evidence="2 4" id="KW-0472">Membrane</keyword>
<dbReference type="RefSeq" id="WP_076659889.1">
    <property type="nucleotide sequence ID" value="NZ_FTPR01000001.1"/>
</dbReference>
<dbReference type="STRING" id="287098.SAMN05421665_1943"/>
<evidence type="ECO:0000256" key="4">
    <source>
        <dbReference type="PROSITE-ProRule" id="PRU00473"/>
    </source>
</evidence>
<dbReference type="PROSITE" id="PS51123">
    <property type="entry name" value="OMPA_2"/>
    <property type="match status" value="1"/>
</dbReference>
<dbReference type="InterPro" id="IPR006664">
    <property type="entry name" value="OMP_bac"/>
</dbReference>
<dbReference type="OrthoDB" id="9782229at2"/>
<evidence type="ECO:0000313" key="8">
    <source>
        <dbReference type="Proteomes" id="UP000186997"/>
    </source>
</evidence>
<proteinExistence type="predicted"/>
<reference evidence="8" key="1">
    <citation type="submission" date="2017-01" db="EMBL/GenBank/DDBJ databases">
        <authorList>
            <person name="Varghese N."/>
            <person name="Submissions S."/>
        </authorList>
    </citation>
    <scope>NUCLEOTIDE SEQUENCE [LARGE SCALE GENOMIC DNA]</scope>
    <source>
        <strain evidence="8">DSM 29591</strain>
    </source>
</reference>
<feature type="domain" description="OmpA-like" evidence="6">
    <location>
        <begin position="102"/>
        <end position="218"/>
    </location>
</feature>
<dbReference type="Pfam" id="PF13441">
    <property type="entry name" value="Gly-zipper_YMGG"/>
    <property type="match status" value="1"/>
</dbReference>
<evidence type="ECO:0000313" key="7">
    <source>
        <dbReference type="EMBL" id="SIT84881.1"/>
    </source>
</evidence>
<dbReference type="AlphaFoldDB" id="A0A1R3X4E6"/>
<gene>
    <name evidence="7" type="ORF">SAMN05421665_1943</name>
</gene>
<name>A0A1R3X4E6_9RHOB</name>
<dbReference type="PRINTS" id="PR01021">
    <property type="entry name" value="OMPADOMAIN"/>
</dbReference>